<proteinExistence type="predicted"/>
<evidence type="ECO:0000313" key="2">
    <source>
        <dbReference type="Proteomes" id="UP001054945"/>
    </source>
</evidence>
<comment type="caution">
    <text evidence="1">The sequence shown here is derived from an EMBL/GenBank/DDBJ whole genome shotgun (WGS) entry which is preliminary data.</text>
</comment>
<evidence type="ECO:0000313" key="1">
    <source>
        <dbReference type="EMBL" id="GIY74606.1"/>
    </source>
</evidence>
<accession>A0AAV4VWD8</accession>
<gene>
    <name evidence="1" type="ORF">CEXT_668101</name>
</gene>
<organism evidence="1 2">
    <name type="scientific">Caerostris extrusa</name>
    <name type="common">Bark spider</name>
    <name type="synonym">Caerostris bankana</name>
    <dbReference type="NCBI Taxonomy" id="172846"/>
    <lineage>
        <taxon>Eukaryota</taxon>
        <taxon>Metazoa</taxon>
        <taxon>Ecdysozoa</taxon>
        <taxon>Arthropoda</taxon>
        <taxon>Chelicerata</taxon>
        <taxon>Arachnida</taxon>
        <taxon>Araneae</taxon>
        <taxon>Araneomorphae</taxon>
        <taxon>Entelegynae</taxon>
        <taxon>Araneoidea</taxon>
        <taxon>Araneidae</taxon>
        <taxon>Caerostris</taxon>
    </lineage>
</organism>
<reference evidence="1 2" key="1">
    <citation type="submission" date="2021-06" db="EMBL/GenBank/DDBJ databases">
        <title>Caerostris extrusa draft genome.</title>
        <authorList>
            <person name="Kono N."/>
            <person name="Arakawa K."/>
        </authorList>
    </citation>
    <scope>NUCLEOTIDE SEQUENCE [LARGE SCALE GENOMIC DNA]</scope>
</reference>
<dbReference type="AlphaFoldDB" id="A0AAV4VWD8"/>
<sequence length="112" mass="12495">MTPYIGEATPVLKCLLGTSYAKRPFFSDKSPLSPYLSHLTTDSFATSSTKTPLWQKAGKISLQTIFKNVLGQNTNESDSSIRPSDGHHYPIIVITPKKRHSSSWWIPSECHC</sequence>
<dbReference type="EMBL" id="BPLR01015235">
    <property type="protein sequence ID" value="GIY74606.1"/>
    <property type="molecule type" value="Genomic_DNA"/>
</dbReference>
<protein>
    <submittedName>
        <fullName evidence="1">Uncharacterized protein</fullName>
    </submittedName>
</protein>
<keyword evidence="2" id="KW-1185">Reference proteome</keyword>
<dbReference type="Proteomes" id="UP001054945">
    <property type="component" value="Unassembled WGS sequence"/>
</dbReference>
<name>A0AAV4VWD8_CAEEX</name>